<feature type="transmembrane region" description="Helical" evidence="11">
    <location>
        <begin position="260"/>
        <end position="290"/>
    </location>
</feature>
<feature type="transmembrane region" description="Helical" evidence="11">
    <location>
        <begin position="302"/>
        <end position="321"/>
    </location>
</feature>
<keyword evidence="13" id="KW-1185">Reference proteome</keyword>
<feature type="transmembrane region" description="Helical" evidence="11">
    <location>
        <begin position="219"/>
        <end position="239"/>
    </location>
</feature>
<keyword evidence="6 11" id="KW-0812">Transmembrane</keyword>
<keyword evidence="8 11" id="KW-0472">Membrane</keyword>
<dbReference type="RefSeq" id="WP_354549660.1">
    <property type="nucleotide sequence ID" value="NZ_JBEPSM010000001.1"/>
</dbReference>
<dbReference type="PANTHER" id="PTHR32196:SF71">
    <property type="entry name" value="AUTOINDUCER 2 IMPORT SYSTEM PERMEASE PROTEIN LSRD"/>
    <property type="match status" value="1"/>
</dbReference>
<comment type="subcellular location">
    <subcellularLocation>
        <location evidence="1">Cell membrane</location>
        <topology evidence="1">Multi-pass membrane protein</topology>
    </subcellularLocation>
</comment>
<organism evidence="12 13">
    <name type="scientific">Kaistia defluvii</name>
    <dbReference type="NCBI Taxonomy" id="410841"/>
    <lineage>
        <taxon>Bacteria</taxon>
        <taxon>Pseudomonadati</taxon>
        <taxon>Pseudomonadota</taxon>
        <taxon>Alphaproteobacteria</taxon>
        <taxon>Hyphomicrobiales</taxon>
        <taxon>Kaistiaceae</taxon>
        <taxon>Kaistia</taxon>
    </lineage>
</organism>
<evidence type="ECO:0000256" key="11">
    <source>
        <dbReference type="SAM" id="Phobius"/>
    </source>
</evidence>
<keyword evidence="5" id="KW-0997">Cell inner membrane</keyword>
<evidence type="ECO:0000256" key="5">
    <source>
        <dbReference type="ARBA" id="ARBA00022519"/>
    </source>
</evidence>
<keyword evidence="7 11" id="KW-1133">Transmembrane helix</keyword>
<evidence type="ECO:0000313" key="12">
    <source>
        <dbReference type="EMBL" id="MET4633403.1"/>
    </source>
</evidence>
<feature type="transmembrane region" description="Helical" evidence="11">
    <location>
        <begin position="101"/>
        <end position="126"/>
    </location>
</feature>
<keyword evidence="3" id="KW-0813">Transport</keyword>
<evidence type="ECO:0000256" key="1">
    <source>
        <dbReference type="ARBA" id="ARBA00004651"/>
    </source>
</evidence>
<dbReference type="PANTHER" id="PTHR32196">
    <property type="entry name" value="ABC TRANSPORTER PERMEASE PROTEIN YPHD-RELATED-RELATED"/>
    <property type="match status" value="1"/>
</dbReference>
<evidence type="ECO:0000313" key="13">
    <source>
        <dbReference type="Proteomes" id="UP001549321"/>
    </source>
</evidence>
<dbReference type="InterPro" id="IPR001851">
    <property type="entry name" value="ABC_transp_permease"/>
</dbReference>
<sequence>MSVDTVAAPRTSRGFRDLPVPLVVIALAAIIYVTAAVVTGQTNQISLAGLAGLLQRTVALGLVGLGQTFAILVGSIDLSVAALISTVAVLASYLMQGDPGMIVPAVAACLALSLVIGAINGGLVAYWGINPLIATLATGLILQGLLSAGFTYLGGRVAPEFQALAYQGLFGVPLPVLLLAVFALLAWFVLAKTRFGAHLYAVGGNPDGAKLAGLRVERFVLSAHILASLGACIAGLYLAARLQSGTPWIGRDGIYDLESIAIVVIGGTALSGGKGGVLGTIAGVLLFASLDASFNMFGVDAFLKQVLRGAIVIAAVAVYAVRNKGHVA</sequence>
<evidence type="ECO:0000256" key="7">
    <source>
        <dbReference type="ARBA" id="ARBA00022989"/>
    </source>
</evidence>
<keyword evidence="4" id="KW-1003">Cell membrane</keyword>
<evidence type="ECO:0000256" key="10">
    <source>
        <dbReference type="ARBA" id="ARBA00039381"/>
    </source>
</evidence>
<evidence type="ECO:0000256" key="6">
    <source>
        <dbReference type="ARBA" id="ARBA00022692"/>
    </source>
</evidence>
<evidence type="ECO:0000256" key="2">
    <source>
        <dbReference type="ARBA" id="ARBA00011262"/>
    </source>
</evidence>
<dbReference type="Pfam" id="PF02653">
    <property type="entry name" value="BPD_transp_2"/>
    <property type="match status" value="1"/>
</dbReference>
<protein>
    <recommendedName>
        <fullName evidence="10">Autoinducer 2 import system permease protein LsrD</fullName>
    </recommendedName>
</protein>
<comment type="function">
    <text evidence="9">Part of the ABC transporter complex LsrABCD involved in autoinducer 2 (AI-2) import. Probably responsible for the translocation of the substrate across the membrane.</text>
</comment>
<dbReference type="EMBL" id="JBEPSM010000001">
    <property type="protein sequence ID" value="MET4633403.1"/>
    <property type="molecule type" value="Genomic_DNA"/>
</dbReference>
<dbReference type="Proteomes" id="UP001549321">
    <property type="component" value="Unassembled WGS sequence"/>
</dbReference>
<feature type="transmembrane region" description="Helical" evidence="11">
    <location>
        <begin position="132"/>
        <end position="153"/>
    </location>
</feature>
<evidence type="ECO:0000256" key="4">
    <source>
        <dbReference type="ARBA" id="ARBA00022475"/>
    </source>
</evidence>
<evidence type="ECO:0000256" key="9">
    <source>
        <dbReference type="ARBA" id="ARBA00025439"/>
    </source>
</evidence>
<name>A0ABV2QY13_9HYPH</name>
<comment type="subunit">
    <text evidence="2">The complex is composed of two ATP-binding proteins (LsrA), two transmembrane proteins (LsrC and LsrD) and a solute-binding protein (LsrB).</text>
</comment>
<feature type="transmembrane region" description="Helical" evidence="11">
    <location>
        <begin position="45"/>
        <end position="63"/>
    </location>
</feature>
<comment type="caution">
    <text evidence="12">The sequence shown here is derived from an EMBL/GenBank/DDBJ whole genome shotgun (WGS) entry which is preliminary data.</text>
</comment>
<feature type="transmembrane region" description="Helical" evidence="11">
    <location>
        <begin position="165"/>
        <end position="190"/>
    </location>
</feature>
<accession>A0ABV2QY13</accession>
<dbReference type="CDD" id="cd06579">
    <property type="entry name" value="TM_PBP1_transp_AraH_like"/>
    <property type="match status" value="1"/>
</dbReference>
<feature type="transmembrane region" description="Helical" evidence="11">
    <location>
        <begin position="69"/>
        <end position="94"/>
    </location>
</feature>
<proteinExistence type="predicted"/>
<feature type="transmembrane region" description="Helical" evidence="11">
    <location>
        <begin position="20"/>
        <end position="38"/>
    </location>
</feature>
<evidence type="ECO:0000256" key="8">
    <source>
        <dbReference type="ARBA" id="ARBA00023136"/>
    </source>
</evidence>
<reference evidence="12 13" key="1">
    <citation type="submission" date="2024-06" db="EMBL/GenBank/DDBJ databases">
        <title>Sorghum-associated microbial communities from plants grown in Nebraska, USA.</title>
        <authorList>
            <person name="Schachtman D."/>
        </authorList>
    </citation>
    <scope>NUCLEOTIDE SEQUENCE [LARGE SCALE GENOMIC DNA]</scope>
    <source>
        <strain evidence="12 13">3207</strain>
    </source>
</reference>
<evidence type="ECO:0000256" key="3">
    <source>
        <dbReference type="ARBA" id="ARBA00022448"/>
    </source>
</evidence>
<gene>
    <name evidence="12" type="ORF">ABIE08_001316</name>
</gene>